<dbReference type="RefSeq" id="XP_028486592.1">
    <property type="nucleotide sequence ID" value="XM_028626179.1"/>
</dbReference>
<evidence type="ECO:0000313" key="3">
    <source>
        <dbReference type="EMBL" id="RWQ96947.1"/>
    </source>
</evidence>
<keyword evidence="2" id="KW-0812">Transmembrane</keyword>
<accession>A0A443HYL6</accession>
<evidence type="ECO:0000256" key="1">
    <source>
        <dbReference type="SAM" id="MobiDB-lite"/>
    </source>
</evidence>
<reference evidence="3 4" key="1">
    <citation type="journal article" date="2018" name="Front. Microbiol.">
        <title>Genomic and genetic insights into a cosmopolitan fungus, Paecilomyces variotii (Eurotiales).</title>
        <authorList>
            <person name="Urquhart A.S."/>
            <person name="Mondo S.J."/>
            <person name="Makela M.R."/>
            <person name="Hane J.K."/>
            <person name="Wiebenga A."/>
            <person name="He G."/>
            <person name="Mihaltcheva S."/>
            <person name="Pangilinan J."/>
            <person name="Lipzen A."/>
            <person name="Barry K."/>
            <person name="de Vries R.P."/>
            <person name="Grigoriev I.V."/>
            <person name="Idnurm A."/>
        </authorList>
    </citation>
    <scope>NUCLEOTIDE SEQUENCE [LARGE SCALE GENOMIC DNA]</scope>
    <source>
        <strain evidence="3 4">CBS 101075</strain>
    </source>
</reference>
<feature type="transmembrane region" description="Helical" evidence="2">
    <location>
        <begin position="12"/>
        <end position="35"/>
    </location>
</feature>
<keyword evidence="4" id="KW-1185">Reference proteome</keyword>
<sequence>MKWIIEVYLSHILSVLSCNCRIFFLFLIYYFLFFWDGQQSETQSTHSSGNILPCLDSKRGQGGRVWAPVNTIFIVSYFLQVEAYQTSMLFLSSWGNRRLTRNSAGDPPFKTSAPRVKVKQICGSSSQSQYPDSGKRRYSWQLAGDGSSAPTKHVTGANLSFSLDQIRSRQPGEEFYECSRD</sequence>
<feature type="compositionally biased region" description="Polar residues" evidence="1">
    <location>
        <begin position="122"/>
        <end position="131"/>
    </location>
</feature>
<name>A0A443HYL6_BYSSP</name>
<dbReference type="AlphaFoldDB" id="A0A443HYL6"/>
<organism evidence="3 4">
    <name type="scientific">Byssochlamys spectabilis</name>
    <name type="common">Paecilomyces variotii</name>
    <dbReference type="NCBI Taxonomy" id="264951"/>
    <lineage>
        <taxon>Eukaryota</taxon>
        <taxon>Fungi</taxon>
        <taxon>Dikarya</taxon>
        <taxon>Ascomycota</taxon>
        <taxon>Pezizomycotina</taxon>
        <taxon>Eurotiomycetes</taxon>
        <taxon>Eurotiomycetidae</taxon>
        <taxon>Eurotiales</taxon>
        <taxon>Thermoascaceae</taxon>
        <taxon>Paecilomyces</taxon>
    </lineage>
</organism>
<protein>
    <submittedName>
        <fullName evidence="3">Uncharacterized protein</fullName>
    </submittedName>
</protein>
<proteinExistence type="predicted"/>
<comment type="caution">
    <text evidence="3">The sequence shown here is derived from an EMBL/GenBank/DDBJ whole genome shotgun (WGS) entry which is preliminary data.</text>
</comment>
<evidence type="ECO:0000256" key="2">
    <source>
        <dbReference type="SAM" id="Phobius"/>
    </source>
</evidence>
<evidence type="ECO:0000313" key="4">
    <source>
        <dbReference type="Proteomes" id="UP000283841"/>
    </source>
</evidence>
<dbReference type="PROSITE" id="PS51257">
    <property type="entry name" value="PROKAR_LIPOPROTEIN"/>
    <property type="match status" value="1"/>
</dbReference>
<keyword evidence="2" id="KW-0472">Membrane</keyword>
<gene>
    <name evidence="3" type="ORF">C8Q69DRAFT_210526</name>
</gene>
<dbReference type="EMBL" id="RCNU01000003">
    <property type="protein sequence ID" value="RWQ96947.1"/>
    <property type="molecule type" value="Genomic_DNA"/>
</dbReference>
<dbReference type="Proteomes" id="UP000283841">
    <property type="component" value="Unassembled WGS sequence"/>
</dbReference>
<feature type="region of interest" description="Disordered" evidence="1">
    <location>
        <begin position="122"/>
        <end position="153"/>
    </location>
</feature>
<keyword evidence="2" id="KW-1133">Transmembrane helix</keyword>
<dbReference type="GeneID" id="39595456"/>
<dbReference type="VEuPathDB" id="FungiDB:C8Q69DRAFT_210526"/>